<reference evidence="1 2" key="1">
    <citation type="submission" date="2020-07" db="EMBL/GenBank/DDBJ databases">
        <title>Sequencing the genomes of 1000 actinobacteria strains.</title>
        <authorList>
            <person name="Klenk H.-P."/>
        </authorList>
    </citation>
    <scope>NUCLEOTIDE SEQUENCE [LARGE SCALE GENOMIC DNA]</scope>
    <source>
        <strain evidence="1 2">DSM 44749</strain>
    </source>
</reference>
<gene>
    <name evidence="1" type="ORF">HDA37_000646</name>
</gene>
<protein>
    <submittedName>
        <fullName evidence="1">Uncharacterized protein</fullName>
    </submittedName>
</protein>
<keyword evidence="2" id="KW-1185">Reference proteome</keyword>
<comment type="caution">
    <text evidence="1">The sequence shown here is derived from an EMBL/GenBank/DDBJ whole genome shotgun (WGS) entry which is preliminary data.</text>
</comment>
<evidence type="ECO:0000313" key="1">
    <source>
        <dbReference type="EMBL" id="NYG00361.1"/>
    </source>
</evidence>
<proteinExistence type="predicted"/>
<dbReference type="EMBL" id="JACCCZ010000001">
    <property type="protein sequence ID" value="NYG00361.1"/>
    <property type="molecule type" value="Genomic_DNA"/>
</dbReference>
<sequence>MTNLPPEDQPPNPGLVPVEDGQAFAELDSRSHDDPIFAGIALLNALNRPSGPDRTALARLITPESSGWWGDFTAAADLVSDCGMGSNAQRAMDSDQVAYVKYFTDDNQTYQVQGGDMIMMARAVATLVWRPELGGWRAHHLGDYVHPRDLPL</sequence>
<evidence type="ECO:0000313" key="2">
    <source>
        <dbReference type="Proteomes" id="UP000549695"/>
    </source>
</evidence>
<dbReference type="AlphaFoldDB" id="A0A852VYG9"/>
<accession>A0A852VYG9</accession>
<dbReference type="RefSeq" id="WP_179760196.1">
    <property type="nucleotide sequence ID" value="NZ_BAAAJZ010000005.1"/>
</dbReference>
<dbReference type="GeneID" id="98050466"/>
<dbReference type="Proteomes" id="UP000549695">
    <property type="component" value="Unassembled WGS sequence"/>
</dbReference>
<organism evidence="1 2">
    <name type="scientific">Pseudonocardia alni</name>
    <name type="common">Amycolata alni</name>
    <dbReference type="NCBI Taxonomy" id="33907"/>
    <lineage>
        <taxon>Bacteria</taxon>
        <taxon>Bacillati</taxon>
        <taxon>Actinomycetota</taxon>
        <taxon>Actinomycetes</taxon>
        <taxon>Pseudonocardiales</taxon>
        <taxon>Pseudonocardiaceae</taxon>
        <taxon>Pseudonocardia</taxon>
    </lineage>
</organism>
<name>A0A852VYG9_PSEA5</name>